<sequence length="70" mass="7785">MTCRVLGVSTSGYYEWAKRAPSARDVADAYLLDTIIEVHAAARATYGVRRVHAELTLGRRCLVAGFEWRG</sequence>
<reference evidence="1 2" key="1">
    <citation type="submission" date="2023-03" db="EMBL/GenBank/DDBJ databases">
        <title>YIM 133296 draft genome.</title>
        <authorList>
            <person name="Xiong L."/>
        </authorList>
    </citation>
    <scope>NUCLEOTIDE SEQUENCE [LARGE SCALE GENOMIC DNA]</scope>
    <source>
        <strain evidence="1 2">YIM 133296</strain>
    </source>
</reference>
<dbReference type="EMBL" id="JAROAV010000037">
    <property type="protein sequence ID" value="MDF8265600.1"/>
    <property type="molecule type" value="Genomic_DNA"/>
</dbReference>
<name>A0ABT6C9X4_9MICO</name>
<dbReference type="Proteomes" id="UP001528912">
    <property type="component" value="Unassembled WGS sequence"/>
</dbReference>
<comment type="caution">
    <text evidence="1">The sequence shown here is derived from an EMBL/GenBank/DDBJ whole genome shotgun (WGS) entry which is preliminary data.</text>
</comment>
<keyword evidence="2" id="KW-1185">Reference proteome</keyword>
<evidence type="ECO:0008006" key="3">
    <source>
        <dbReference type="Google" id="ProtNLM"/>
    </source>
</evidence>
<gene>
    <name evidence="1" type="ORF">P4R38_15225</name>
</gene>
<evidence type="ECO:0000313" key="2">
    <source>
        <dbReference type="Proteomes" id="UP001528912"/>
    </source>
</evidence>
<organism evidence="1 2">
    <name type="scientific">Luteipulveratus flavus</name>
    <dbReference type="NCBI Taxonomy" id="3031728"/>
    <lineage>
        <taxon>Bacteria</taxon>
        <taxon>Bacillati</taxon>
        <taxon>Actinomycetota</taxon>
        <taxon>Actinomycetes</taxon>
        <taxon>Micrococcales</taxon>
        <taxon>Dermacoccaceae</taxon>
        <taxon>Luteipulveratus</taxon>
    </lineage>
</organism>
<accession>A0ABT6C9X4</accession>
<protein>
    <recommendedName>
        <fullName evidence="3">Transposase</fullName>
    </recommendedName>
</protein>
<proteinExistence type="predicted"/>
<evidence type="ECO:0000313" key="1">
    <source>
        <dbReference type="EMBL" id="MDF8265600.1"/>
    </source>
</evidence>
<dbReference type="RefSeq" id="WP_277192913.1">
    <property type="nucleotide sequence ID" value="NZ_JAROAV010000037.1"/>
</dbReference>